<feature type="chain" id="PRO_5045792736" description="Outer membrane protein beta-barrel domain-containing protein" evidence="1">
    <location>
        <begin position="20"/>
        <end position="222"/>
    </location>
</feature>
<dbReference type="RefSeq" id="WP_189630550.1">
    <property type="nucleotide sequence ID" value="NZ_BNAG01000003.1"/>
</dbReference>
<name>A0ABQ3I759_9BACT</name>
<feature type="signal peptide" evidence="1">
    <location>
        <begin position="1"/>
        <end position="19"/>
    </location>
</feature>
<dbReference type="Proteomes" id="UP000658258">
    <property type="component" value="Unassembled WGS sequence"/>
</dbReference>
<organism evidence="2 3">
    <name type="scientific">Roseivirga thermotolerans</name>
    <dbReference type="NCBI Taxonomy" id="1758176"/>
    <lineage>
        <taxon>Bacteria</taxon>
        <taxon>Pseudomonadati</taxon>
        <taxon>Bacteroidota</taxon>
        <taxon>Cytophagia</taxon>
        <taxon>Cytophagales</taxon>
        <taxon>Roseivirgaceae</taxon>
        <taxon>Roseivirga</taxon>
    </lineage>
</organism>
<proteinExistence type="predicted"/>
<keyword evidence="3" id="KW-1185">Reference proteome</keyword>
<comment type="caution">
    <text evidence="2">The sequence shown here is derived from an EMBL/GenBank/DDBJ whole genome shotgun (WGS) entry which is preliminary data.</text>
</comment>
<reference evidence="3" key="1">
    <citation type="journal article" date="2019" name="Int. J. Syst. Evol. Microbiol.">
        <title>The Global Catalogue of Microorganisms (GCM) 10K type strain sequencing project: providing services to taxonomists for standard genome sequencing and annotation.</title>
        <authorList>
            <consortium name="The Broad Institute Genomics Platform"/>
            <consortium name="The Broad Institute Genome Sequencing Center for Infectious Disease"/>
            <person name="Wu L."/>
            <person name="Ma J."/>
        </authorList>
    </citation>
    <scope>NUCLEOTIDE SEQUENCE [LARGE SCALE GENOMIC DNA]</scope>
    <source>
        <strain evidence="3">CGMCC 1.15111</strain>
    </source>
</reference>
<dbReference type="Gene3D" id="2.40.160.20">
    <property type="match status" value="1"/>
</dbReference>
<dbReference type="EMBL" id="BNAG01000003">
    <property type="protein sequence ID" value="GHE67979.1"/>
    <property type="molecule type" value="Genomic_DNA"/>
</dbReference>
<gene>
    <name evidence="2" type="ORF">GCM10011340_24560</name>
</gene>
<dbReference type="SUPFAM" id="SSF56925">
    <property type="entry name" value="OMPA-like"/>
    <property type="match status" value="1"/>
</dbReference>
<evidence type="ECO:0000313" key="3">
    <source>
        <dbReference type="Proteomes" id="UP000658258"/>
    </source>
</evidence>
<evidence type="ECO:0000256" key="1">
    <source>
        <dbReference type="SAM" id="SignalP"/>
    </source>
</evidence>
<dbReference type="InterPro" id="IPR011250">
    <property type="entry name" value="OMP/PagP_B-barrel"/>
</dbReference>
<evidence type="ECO:0000313" key="2">
    <source>
        <dbReference type="EMBL" id="GHE67979.1"/>
    </source>
</evidence>
<evidence type="ECO:0008006" key="4">
    <source>
        <dbReference type="Google" id="ProtNLM"/>
    </source>
</evidence>
<protein>
    <recommendedName>
        <fullName evidence="4">Outer membrane protein beta-barrel domain-containing protein</fullName>
    </recommendedName>
</protein>
<accession>A0ABQ3I759</accession>
<sequence length="222" mass="25281">MKIILSLLFCCGLAISLNAQHTAGFQLHSFLPSGELKKDSPAIWGGGFGVNAAYNLSNSPIYVGGMFDMTRYGSELRDGWHGEALGDVRYRRHNEMMRLMALIRFSPDCDAGFYPYTDFMAGVNYIYTRSILRESALGEAFDHFVDWRDFSFTYGLTAGVEIPLNETVLLDLFFRTLKSNRTKYLTPSSTTYDRQTESYLLEVRQSRFDSFSFGIGLKFYID</sequence>
<keyword evidence="1" id="KW-0732">Signal</keyword>